<proteinExistence type="predicted"/>
<dbReference type="AlphaFoldDB" id="A0AAV4GA06"/>
<dbReference type="EMBL" id="BMAT01004859">
    <property type="protein sequence ID" value="GFR81828.1"/>
    <property type="molecule type" value="Genomic_DNA"/>
</dbReference>
<name>A0AAV4GA06_9GAST</name>
<reference evidence="1 2" key="1">
    <citation type="journal article" date="2021" name="Elife">
        <title>Chloroplast acquisition without the gene transfer in kleptoplastic sea slugs, Plakobranchus ocellatus.</title>
        <authorList>
            <person name="Maeda T."/>
            <person name="Takahashi S."/>
            <person name="Yoshida T."/>
            <person name="Shimamura S."/>
            <person name="Takaki Y."/>
            <person name="Nagai Y."/>
            <person name="Toyoda A."/>
            <person name="Suzuki Y."/>
            <person name="Arimoto A."/>
            <person name="Ishii H."/>
            <person name="Satoh N."/>
            <person name="Nishiyama T."/>
            <person name="Hasebe M."/>
            <person name="Maruyama T."/>
            <person name="Minagawa J."/>
            <person name="Obokata J."/>
            <person name="Shigenobu S."/>
        </authorList>
    </citation>
    <scope>NUCLEOTIDE SEQUENCE [LARGE SCALE GENOMIC DNA]</scope>
</reference>
<dbReference type="Proteomes" id="UP000762676">
    <property type="component" value="Unassembled WGS sequence"/>
</dbReference>
<comment type="caution">
    <text evidence="1">The sequence shown here is derived from an EMBL/GenBank/DDBJ whole genome shotgun (WGS) entry which is preliminary data.</text>
</comment>
<organism evidence="1 2">
    <name type="scientific">Elysia marginata</name>
    <dbReference type="NCBI Taxonomy" id="1093978"/>
    <lineage>
        <taxon>Eukaryota</taxon>
        <taxon>Metazoa</taxon>
        <taxon>Spiralia</taxon>
        <taxon>Lophotrochozoa</taxon>
        <taxon>Mollusca</taxon>
        <taxon>Gastropoda</taxon>
        <taxon>Heterobranchia</taxon>
        <taxon>Euthyneura</taxon>
        <taxon>Panpulmonata</taxon>
        <taxon>Sacoglossa</taxon>
        <taxon>Placobranchoidea</taxon>
        <taxon>Plakobranchidae</taxon>
        <taxon>Elysia</taxon>
    </lineage>
</organism>
<accession>A0AAV4GA06</accession>
<gene>
    <name evidence="1" type="ORF">ElyMa_002349600</name>
</gene>
<keyword evidence="2" id="KW-1185">Reference proteome</keyword>
<evidence type="ECO:0000313" key="2">
    <source>
        <dbReference type="Proteomes" id="UP000762676"/>
    </source>
</evidence>
<protein>
    <submittedName>
        <fullName evidence="1">Uncharacterized protein</fullName>
    </submittedName>
</protein>
<evidence type="ECO:0000313" key="1">
    <source>
        <dbReference type="EMBL" id="GFR81828.1"/>
    </source>
</evidence>
<sequence>MPRRCFYRSAPYKVNRFLTGASLYVMSYVGQARKVLQPYQAITELGFAREALTLCQWGGGLWCTLQSNRGSYTILSWGRGPGAVVLANAMTRGGTGKPGAWRIPVMLL</sequence>